<dbReference type="GO" id="GO:0005634">
    <property type="term" value="C:nucleus"/>
    <property type="evidence" value="ECO:0007669"/>
    <property type="project" value="UniProtKB-SubCell"/>
</dbReference>
<dbReference type="GO" id="GO:0000981">
    <property type="term" value="F:DNA-binding transcription factor activity, RNA polymerase II-specific"/>
    <property type="evidence" value="ECO:0007669"/>
    <property type="project" value="InterPro"/>
</dbReference>
<dbReference type="GO" id="GO:0003677">
    <property type="term" value="F:DNA binding"/>
    <property type="evidence" value="ECO:0007669"/>
    <property type="project" value="InterPro"/>
</dbReference>
<dbReference type="EMBL" id="CABFNQ020000659">
    <property type="protein sequence ID" value="CAH0021635.1"/>
    <property type="molecule type" value="Genomic_DNA"/>
</dbReference>
<evidence type="ECO:0000256" key="1">
    <source>
        <dbReference type="ARBA" id="ARBA00004123"/>
    </source>
</evidence>
<dbReference type="InterPro" id="IPR050815">
    <property type="entry name" value="TF_fung"/>
</dbReference>
<proteinExistence type="predicted"/>
<dbReference type="Pfam" id="PF04082">
    <property type="entry name" value="Fungal_trans"/>
    <property type="match status" value="1"/>
</dbReference>
<keyword evidence="8" id="KW-1185">Reference proteome</keyword>
<evidence type="ECO:0000256" key="3">
    <source>
        <dbReference type="ARBA" id="ARBA00023015"/>
    </source>
</evidence>
<evidence type="ECO:0000256" key="5">
    <source>
        <dbReference type="ARBA" id="ARBA00023242"/>
    </source>
</evidence>
<evidence type="ECO:0000313" key="8">
    <source>
        <dbReference type="Proteomes" id="UP000696573"/>
    </source>
</evidence>
<dbReference type="AlphaFoldDB" id="A0A9N9VDN6"/>
<evidence type="ECO:0000256" key="2">
    <source>
        <dbReference type="ARBA" id="ARBA00022723"/>
    </source>
</evidence>
<keyword evidence="2" id="KW-0479">Metal-binding</keyword>
<dbReference type="GO" id="GO:0006351">
    <property type="term" value="P:DNA-templated transcription"/>
    <property type="evidence" value="ECO:0007669"/>
    <property type="project" value="InterPro"/>
</dbReference>
<keyword evidence="5" id="KW-0539">Nucleus</keyword>
<accession>A0A9N9VDN6</accession>
<keyword evidence="4" id="KW-0804">Transcription</keyword>
<evidence type="ECO:0000256" key="4">
    <source>
        <dbReference type="ARBA" id="ARBA00023163"/>
    </source>
</evidence>
<comment type="caution">
    <text evidence="7">The sequence shown here is derived from an EMBL/GenBank/DDBJ whole genome shotgun (WGS) entry which is preliminary data.</text>
</comment>
<dbReference type="OrthoDB" id="424974at2759"/>
<dbReference type="PANTHER" id="PTHR47338">
    <property type="entry name" value="ZN(II)2CYS6 TRANSCRIPTION FACTOR (EUROFUNG)-RELATED"/>
    <property type="match status" value="1"/>
</dbReference>
<dbReference type="PANTHER" id="PTHR47338:SF4">
    <property type="entry name" value="ZN(II)2CYS6 TRANSCRIPTION FACTOR (EUROFUNG)"/>
    <property type="match status" value="1"/>
</dbReference>
<evidence type="ECO:0000259" key="6">
    <source>
        <dbReference type="SMART" id="SM00906"/>
    </source>
</evidence>
<protein>
    <recommendedName>
        <fullName evidence="6">Xylanolytic transcriptional activator regulatory domain-containing protein</fullName>
    </recommendedName>
</protein>
<organism evidence="7 8">
    <name type="scientific">Clonostachys rhizophaga</name>
    <dbReference type="NCBI Taxonomy" id="160324"/>
    <lineage>
        <taxon>Eukaryota</taxon>
        <taxon>Fungi</taxon>
        <taxon>Dikarya</taxon>
        <taxon>Ascomycota</taxon>
        <taxon>Pezizomycotina</taxon>
        <taxon>Sordariomycetes</taxon>
        <taxon>Hypocreomycetidae</taxon>
        <taxon>Hypocreales</taxon>
        <taxon>Bionectriaceae</taxon>
        <taxon>Clonostachys</taxon>
    </lineage>
</organism>
<feature type="domain" description="Xylanolytic transcriptional activator regulatory" evidence="6">
    <location>
        <begin position="153"/>
        <end position="225"/>
    </location>
</feature>
<comment type="subcellular location">
    <subcellularLocation>
        <location evidence="1">Nucleus</location>
    </subcellularLocation>
</comment>
<dbReference type="CDD" id="cd12148">
    <property type="entry name" value="fungal_TF_MHR"/>
    <property type="match status" value="1"/>
</dbReference>
<reference evidence="7" key="1">
    <citation type="submission" date="2021-10" db="EMBL/GenBank/DDBJ databases">
        <authorList>
            <person name="Piombo E."/>
        </authorList>
    </citation>
    <scope>NUCLEOTIDE SEQUENCE</scope>
</reference>
<name>A0A9N9VDN6_9HYPO</name>
<dbReference type="GO" id="GO:0008270">
    <property type="term" value="F:zinc ion binding"/>
    <property type="evidence" value="ECO:0007669"/>
    <property type="project" value="InterPro"/>
</dbReference>
<dbReference type="InterPro" id="IPR007219">
    <property type="entry name" value="XnlR_reg_dom"/>
</dbReference>
<evidence type="ECO:0000313" key="7">
    <source>
        <dbReference type="EMBL" id="CAH0021635.1"/>
    </source>
</evidence>
<keyword evidence="3" id="KW-0805">Transcription regulation</keyword>
<dbReference type="Proteomes" id="UP000696573">
    <property type="component" value="Unassembled WGS sequence"/>
</dbReference>
<gene>
    <name evidence="7" type="ORF">CRHIZ90672A_00010314</name>
</gene>
<dbReference type="SMART" id="SM00906">
    <property type="entry name" value="Fungal_trans"/>
    <property type="match status" value="1"/>
</dbReference>
<sequence length="558" mass="62798">MLTRDLTSHLPGPVQKVLFGQGRRDQELILPRHRRFRDLPPTPVMEAMIDTYFLHVHNQPYSYFQEDNFRQRLDCEAIPKCLILAILASALKFSGDEYFHGYVREATDAYAREAWLLVLDDYMSSETPSNLNAAQTINMLAIIDFTSGRTSSGWLKIGMAVRIAQDLQLMKDPSPLLPEIEQEEQRRVFWSIYLLDKLVSCQQGRPPALHDEDCQVRLPYSEETFKNGGFETTITMYQFFNWDIGPDVSLSPLSLVILASSALGRCARYILHEPRTEEPPPWAPKSEFNSINSLLMLCDHHIQADGSTFETALAQYRKSDQSLDHQQVGHLLFSRVLFHVCHCLLNHPPLLRLRLQKLHCTVSSVFLTRTIQTSCEHACQLARLLDAAASRGCHVQSSFYAYAAFLAGSILSIVIQAKRRKNEAPSVDLVTSSQQALRTLENMGSVWDHASKMHLKALLFDSNSSRVSELLDASSSNNIDPATQEMVWSTVDYGAMVTEVRGEQYLQISNAGSPAFMSVDLDLDLGLDGSIDSHSNLAQGELAETMSCFNSSDLQYLL</sequence>